<dbReference type="PANTHER" id="PTHR11003:SF301">
    <property type="entry name" value="POTASSIUM CHANNEL PROTEIN"/>
    <property type="match status" value="1"/>
</dbReference>
<dbReference type="InterPro" id="IPR003280">
    <property type="entry name" value="2pore_dom_K_chnl"/>
</dbReference>
<feature type="transmembrane region" description="Helical" evidence="9">
    <location>
        <begin position="98"/>
        <end position="121"/>
    </location>
</feature>
<dbReference type="VEuPathDB" id="FungiDB:AB675_8350"/>
<evidence type="ECO:0000256" key="8">
    <source>
        <dbReference type="SAM" id="MobiDB-lite"/>
    </source>
</evidence>
<feature type="compositionally biased region" description="Basic and acidic residues" evidence="8">
    <location>
        <begin position="553"/>
        <end position="567"/>
    </location>
</feature>
<feature type="transmembrane region" description="Helical" evidence="9">
    <location>
        <begin position="208"/>
        <end position="227"/>
    </location>
</feature>
<feature type="transmembrane region" description="Helical" evidence="9">
    <location>
        <begin position="442"/>
        <end position="463"/>
    </location>
</feature>
<feature type="compositionally biased region" description="Acidic residues" evidence="8">
    <location>
        <begin position="25"/>
        <end position="37"/>
    </location>
</feature>
<dbReference type="GO" id="GO:0022841">
    <property type="term" value="F:potassium ion leak channel activity"/>
    <property type="evidence" value="ECO:0007669"/>
    <property type="project" value="TreeGrafter"/>
</dbReference>
<evidence type="ECO:0000256" key="6">
    <source>
        <dbReference type="ARBA" id="ARBA00023136"/>
    </source>
</evidence>
<evidence type="ECO:0000259" key="10">
    <source>
        <dbReference type="Pfam" id="PF07885"/>
    </source>
</evidence>
<evidence type="ECO:0000256" key="9">
    <source>
        <dbReference type="SAM" id="Phobius"/>
    </source>
</evidence>
<keyword evidence="6 9" id="KW-0472">Membrane</keyword>
<keyword evidence="3 9" id="KW-0812">Transmembrane</keyword>
<dbReference type="STRING" id="1664694.A0A0N0NR47"/>
<evidence type="ECO:0000256" key="4">
    <source>
        <dbReference type="ARBA" id="ARBA00022989"/>
    </source>
</evidence>
<feature type="transmembrane region" description="Helical" evidence="9">
    <location>
        <begin position="412"/>
        <end position="430"/>
    </location>
</feature>
<feature type="transmembrane region" description="Helical" evidence="9">
    <location>
        <begin position="382"/>
        <end position="406"/>
    </location>
</feature>
<feature type="transmembrane region" description="Helical" evidence="9">
    <location>
        <begin position="133"/>
        <end position="151"/>
    </location>
</feature>
<evidence type="ECO:0000256" key="7">
    <source>
        <dbReference type="ARBA" id="ARBA00023303"/>
    </source>
</evidence>
<feature type="region of interest" description="Disordered" evidence="8">
    <location>
        <begin position="513"/>
        <end position="592"/>
    </location>
</feature>
<feature type="transmembrane region" description="Helical" evidence="9">
    <location>
        <begin position="171"/>
        <end position="196"/>
    </location>
</feature>
<keyword evidence="4 9" id="KW-1133">Transmembrane helix</keyword>
<evidence type="ECO:0000313" key="12">
    <source>
        <dbReference type="Proteomes" id="UP000038010"/>
    </source>
</evidence>
<keyword evidence="7 11" id="KW-0407">Ion channel</keyword>
<dbReference type="SUPFAM" id="SSF81324">
    <property type="entry name" value="Voltage-gated potassium channels"/>
    <property type="match status" value="2"/>
</dbReference>
<keyword evidence="5" id="KW-0406">Ion transport</keyword>
<evidence type="ECO:0000256" key="3">
    <source>
        <dbReference type="ARBA" id="ARBA00022692"/>
    </source>
</evidence>
<dbReference type="Proteomes" id="UP000038010">
    <property type="component" value="Unassembled WGS sequence"/>
</dbReference>
<feature type="compositionally biased region" description="Basic and acidic residues" evidence="8">
    <location>
        <begin position="581"/>
        <end position="592"/>
    </location>
</feature>
<keyword evidence="2" id="KW-0813">Transport</keyword>
<comment type="caution">
    <text evidence="11">The sequence shown here is derived from an EMBL/GenBank/DDBJ whole genome shotgun (WGS) entry which is preliminary data.</text>
</comment>
<dbReference type="GO" id="GO:0015271">
    <property type="term" value="F:outward rectifier potassium channel activity"/>
    <property type="evidence" value="ECO:0007669"/>
    <property type="project" value="TreeGrafter"/>
</dbReference>
<evidence type="ECO:0000313" key="11">
    <source>
        <dbReference type="EMBL" id="KPI44668.1"/>
    </source>
</evidence>
<dbReference type="InterPro" id="IPR013099">
    <property type="entry name" value="K_chnl_dom"/>
</dbReference>
<keyword evidence="12" id="KW-1185">Reference proteome</keyword>
<feature type="compositionally biased region" description="Acidic residues" evidence="8">
    <location>
        <begin position="570"/>
        <end position="580"/>
    </location>
</feature>
<protein>
    <submittedName>
        <fullName evidence="11">Outward-rectifier potassium channel TOK1</fullName>
    </submittedName>
</protein>
<proteinExistence type="predicted"/>
<dbReference type="AlphaFoldDB" id="A0A0N0NR47"/>
<dbReference type="GO" id="GO:0005886">
    <property type="term" value="C:plasma membrane"/>
    <property type="evidence" value="ECO:0007669"/>
    <property type="project" value="TreeGrafter"/>
</dbReference>
<gene>
    <name evidence="11" type="ORF">AB675_8350</name>
</gene>
<sequence>MNDPGLDGPIGNADERVKEEYHDEREDEDDTDPDEDEEQNYLIPTRWWYASTACPLAAGTFGPMANAFSICALVENWRVYVPPGGSADHGIDVKDPRWLIAINAVSLACALIANLSLLLNMARRVPFAIAQPITIIGFWVASVLLIALISVANTSIFDLPNGENKGLSGAYYYAIFAAGLYQIISYLMCATVYGAYTGHYSKEFKLTVAQRTLMLQTISFLVWQHLWALGYSHIEGWHYLDAVYWADFTSLTIGVGGTFVPKTHTGRSLLFFFALGGVVILGLLVGSIRSLVLDRGKEKIEARMTEKARQRLVHRVARAIERQDKAPKRPLNFLHIHKLNDTIRKALVLQPGTEKMTEKTRRHYEFEAMRRIQYVASARRRYFSLCISVFAFAFLWFIGALVFYKAEYTQNWSYFACIYFSYTTLLTIGYGDYEPMSHAGKAFFVFWTLLAIPTLTILISNMGDTVVKWVKDVTIWVGEVTVLPSSESTILDRLKYGALKAIFGKRVARERHTQRISARQGRDEDTEAGENVAQPPGRILGLKQLRKRHKQDKQKSRDTMDPNERLAADYAEEEGNEEEDAKQHGNKVAEDEHHLRRQLLEEIRKVYADSNAAEPKQYTYDEWVYYIALLGQDEGDSKYHRQPNAADDAPGSHSGKGHASGPDSPTSPKSQRHMASLDDDGPLPDPESFQWSWVGQRSPLMNEKSEPEWLLDRLFRKLEASLQKQLPANDGSTPPQRNGDTNRERPESAQSSSTEAALEVSPSDWSEKVNDEKKELG</sequence>
<feature type="compositionally biased region" description="Basic and acidic residues" evidence="8">
    <location>
        <begin position="13"/>
        <end position="24"/>
    </location>
</feature>
<dbReference type="EMBL" id="LFJN01000003">
    <property type="protein sequence ID" value="KPI44668.1"/>
    <property type="molecule type" value="Genomic_DNA"/>
</dbReference>
<reference evidence="11 12" key="1">
    <citation type="submission" date="2015-06" db="EMBL/GenBank/DDBJ databases">
        <title>Draft genome of the ant-associated black yeast Phialophora attae CBS 131958.</title>
        <authorList>
            <person name="Moreno L.F."/>
            <person name="Stielow B.J."/>
            <person name="de Hoog S."/>
            <person name="Vicente V.A."/>
            <person name="Weiss V.A."/>
            <person name="de Vries M."/>
            <person name="Cruz L.M."/>
            <person name="Souza E.M."/>
        </authorList>
    </citation>
    <scope>NUCLEOTIDE SEQUENCE [LARGE SCALE GENOMIC DNA]</scope>
    <source>
        <strain evidence="11 12">CBS 131958</strain>
    </source>
</reference>
<feature type="transmembrane region" description="Helical" evidence="9">
    <location>
        <begin position="269"/>
        <end position="292"/>
    </location>
</feature>
<feature type="compositionally biased region" description="Polar residues" evidence="8">
    <location>
        <begin position="722"/>
        <end position="739"/>
    </location>
</feature>
<dbReference type="OrthoDB" id="297496at2759"/>
<accession>A0A0N0NR47</accession>
<feature type="domain" description="Potassium channel" evidence="10">
    <location>
        <begin position="226"/>
        <end position="291"/>
    </location>
</feature>
<dbReference type="Gene3D" id="1.10.287.70">
    <property type="match status" value="2"/>
</dbReference>
<name>A0A0N0NR47_9EURO</name>
<comment type="subcellular location">
    <subcellularLocation>
        <location evidence="1">Membrane</location>
        <topology evidence="1">Multi-pass membrane protein</topology>
    </subcellularLocation>
</comment>
<organism evidence="11 12">
    <name type="scientific">Cyphellophora attinorum</name>
    <dbReference type="NCBI Taxonomy" id="1664694"/>
    <lineage>
        <taxon>Eukaryota</taxon>
        <taxon>Fungi</taxon>
        <taxon>Dikarya</taxon>
        <taxon>Ascomycota</taxon>
        <taxon>Pezizomycotina</taxon>
        <taxon>Eurotiomycetes</taxon>
        <taxon>Chaetothyriomycetidae</taxon>
        <taxon>Chaetothyriales</taxon>
        <taxon>Cyphellophoraceae</taxon>
        <taxon>Cyphellophora</taxon>
    </lineage>
</organism>
<feature type="region of interest" description="Disordered" evidence="8">
    <location>
        <begin position="1"/>
        <end position="37"/>
    </location>
</feature>
<dbReference type="Pfam" id="PF07885">
    <property type="entry name" value="Ion_trans_2"/>
    <property type="match status" value="2"/>
</dbReference>
<evidence type="ECO:0000256" key="1">
    <source>
        <dbReference type="ARBA" id="ARBA00004141"/>
    </source>
</evidence>
<dbReference type="GeneID" id="28740669"/>
<feature type="region of interest" description="Disordered" evidence="8">
    <location>
        <begin position="636"/>
        <end position="691"/>
    </location>
</feature>
<evidence type="ECO:0000256" key="5">
    <source>
        <dbReference type="ARBA" id="ARBA00023065"/>
    </source>
</evidence>
<feature type="compositionally biased region" description="Basic and acidic residues" evidence="8">
    <location>
        <begin position="765"/>
        <end position="777"/>
    </location>
</feature>
<dbReference type="GO" id="GO:0030322">
    <property type="term" value="P:stabilization of membrane potential"/>
    <property type="evidence" value="ECO:0007669"/>
    <property type="project" value="TreeGrafter"/>
</dbReference>
<feature type="domain" description="Potassium channel" evidence="10">
    <location>
        <begin position="393"/>
        <end position="467"/>
    </location>
</feature>
<feature type="region of interest" description="Disordered" evidence="8">
    <location>
        <begin position="722"/>
        <end position="777"/>
    </location>
</feature>
<dbReference type="PANTHER" id="PTHR11003">
    <property type="entry name" value="POTASSIUM CHANNEL, SUBFAMILY K"/>
    <property type="match status" value="1"/>
</dbReference>
<dbReference type="RefSeq" id="XP_018004631.1">
    <property type="nucleotide sequence ID" value="XM_018148789.1"/>
</dbReference>
<evidence type="ECO:0000256" key="2">
    <source>
        <dbReference type="ARBA" id="ARBA00022448"/>
    </source>
</evidence>